<dbReference type="Pfam" id="PF00521">
    <property type="entry name" value="DNA_topoisoIV"/>
    <property type="match status" value="1"/>
</dbReference>
<dbReference type="GO" id="GO:0034335">
    <property type="term" value="F:DNA negative supercoiling activity"/>
    <property type="evidence" value="ECO:0007669"/>
    <property type="project" value="UniProtKB-ARBA"/>
</dbReference>
<dbReference type="GO" id="GO:0005694">
    <property type="term" value="C:chromosome"/>
    <property type="evidence" value="ECO:0007669"/>
    <property type="project" value="InterPro"/>
</dbReference>
<feature type="site" description="Interaction with DNA" evidence="7">
    <location>
        <position position="96"/>
    </location>
</feature>
<proteinExistence type="inferred from homology"/>
<dbReference type="SMART" id="SM00434">
    <property type="entry name" value="TOP4c"/>
    <property type="match status" value="1"/>
</dbReference>
<dbReference type="EMBL" id="JALBUR010000001">
    <property type="protein sequence ID" value="MDX8418668.1"/>
    <property type="molecule type" value="Genomic_DNA"/>
</dbReference>
<comment type="similarity">
    <text evidence="7">Belongs to the type II topoisomerase GyrA/ParC subunit family. ParC type 2 subfamily.</text>
</comment>
<evidence type="ECO:0000256" key="7">
    <source>
        <dbReference type="HAMAP-Rule" id="MF_00937"/>
    </source>
</evidence>
<dbReference type="SUPFAM" id="SSF101904">
    <property type="entry name" value="GyrA/ParC C-terminal domain-like"/>
    <property type="match status" value="1"/>
</dbReference>
<dbReference type="InterPro" id="IPR035516">
    <property type="entry name" value="Gyrase/topoIV_suA_C"/>
</dbReference>
<dbReference type="InterPro" id="IPR013760">
    <property type="entry name" value="Topo_IIA-like_dom_sf"/>
</dbReference>
<sequence length="837" mass="93822">MAKKKKVEDKTRYIPELLEDIMGSGFGRYAKYIIQERALPDARDGLKPVQRRILYAMYHDGNTWDHAYRKSAKTVGLVIGNYHPHGDTSVYDAMVRMSQDWKVRLPLIDMHGNNGSIDDDPAAAMRYTEVRLAKVTQVMEDDLDKDTVEMAPNFDDTENEPTVLPVPFPVMLVNGATGIAAGYATNMPPHNLGEVVDAAIYRLNNPDCTLDDLIEIIPGPDFPTGGIVQGAKGIKEAFATGRGRIVVRGKCQIVDARTCQQIVITEIPYEVIKAQLVKKIDEIRLSRDIDGIMDVRDESDRNGLRIVIDVSKDVDAEMVLNYLYKNTDLQIYYSYNNVAIIDKRPVQVGLIGLLDAFIAFRREVVLRRSHYELDRMEARCHIIEGLMKAVSILDEIIRIIRASRDKADAKKNLMASFGFDEPQAEAIVSLRLYRLSNTDIVQLRQEFAELVNQIEDTKAIIENPAMLNAVIVRELREVKKEYDDPRRTVIEDEVSQLVIDKTSMIANETVVVTVSRDSYIKRVSLRSYRAVQDQPTGLKEGDMLVGTMQCDTVDTLLLFTIHGNYACLPVWQIEEGRWKDIGMHLNKVVRIEGDDKIIAAILVKDFHTYASIVTVSSGGYIKKTPVSLFKVDRNSKVMPCMNIGAESQLLDAFCVYENDKLAMVSRQGYAYQFSVDQIPSTGIRSKGVKAMSFGQKDALAYGCAVHPGCHTVLFATTMGGLKRIKIEEIAELSRPARGSLICKKNKTNPSVLYRNMAVDAGSTIRFTDPAVHEIPASEIPLKKNDTGFSQTVDLHPGFLIQKGIEECRIIDYPEGEQQDVHDDVEKISLFDDGVKNG</sequence>
<dbReference type="GO" id="GO:0006265">
    <property type="term" value="P:DNA topological change"/>
    <property type="evidence" value="ECO:0007669"/>
    <property type="project" value="UniProtKB-UniRule"/>
</dbReference>
<feature type="site" description="Transition state stabilizer" evidence="7">
    <location>
        <position position="126"/>
    </location>
</feature>
<feature type="site" description="Interaction with DNA" evidence="7">
    <location>
        <position position="47"/>
    </location>
</feature>
<dbReference type="SUPFAM" id="SSF56719">
    <property type="entry name" value="Type II DNA topoisomerase"/>
    <property type="match status" value="1"/>
</dbReference>
<feature type="site" description="Interaction with DNA" evidence="7">
    <location>
        <position position="83"/>
    </location>
</feature>
<evidence type="ECO:0000256" key="3">
    <source>
        <dbReference type="ARBA" id="ARBA00023029"/>
    </source>
</evidence>
<gene>
    <name evidence="7 10" type="primary">parC</name>
    <name evidence="10" type="ORF">MOZ60_01010</name>
</gene>
<dbReference type="InterPro" id="IPR050220">
    <property type="entry name" value="Type_II_DNA_Topoisomerases"/>
</dbReference>
<dbReference type="RefSeq" id="WP_370595337.1">
    <property type="nucleotide sequence ID" value="NZ_JALBUR010000001.1"/>
</dbReference>
<dbReference type="PROSITE" id="PS52040">
    <property type="entry name" value="TOPO_IIA"/>
    <property type="match status" value="1"/>
</dbReference>
<keyword evidence="6 7" id="KW-0413">Isomerase</keyword>
<evidence type="ECO:0000256" key="5">
    <source>
        <dbReference type="ARBA" id="ARBA00023136"/>
    </source>
</evidence>
<dbReference type="GO" id="GO:0007059">
    <property type="term" value="P:chromosome segregation"/>
    <property type="evidence" value="ECO:0007669"/>
    <property type="project" value="UniProtKB-UniRule"/>
</dbReference>
<feature type="active site" description="O-(5'-phospho-DNA)-tyrosine intermediate" evidence="7 8">
    <location>
        <position position="127"/>
    </location>
</feature>
<dbReference type="EC" id="5.6.2.2" evidence="7"/>
<feature type="site" description="Interaction with DNA" evidence="7">
    <location>
        <position position="85"/>
    </location>
</feature>
<evidence type="ECO:0000313" key="11">
    <source>
        <dbReference type="Proteomes" id="UP001286174"/>
    </source>
</evidence>
<comment type="catalytic activity">
    <reaction evidence="1 7 8">
        <text>ATP-dependent breakage, passage and rejoining of double-stranded DNA.</text>
        <dbReference type="EC" id="5.6.2.2"/>
    </reaction>
</comment>
<dbReference type="GO" id="GO:0005524">
    <property type="term" value="F:ATP binding"/>
    <property type="evidence" value="ECO:0007669"/>
    <property type="project" value="InterPro"/>
</dbReference>
<evidence type="ECO:0000313" key="10">
    <source>
        <dbReference type="EMBL" id="MDX8418668.1"/>
    </source>
</evidence>
<dbReference type="FunFam" id="1.10.268.10:FF:000001">
    <property type="entry name" value="DNA gyrase subunit A"/>
    <property type="match status" value="1"/>
</dbReference>
<dbReference type="NCBIfam" id="TIGR01061">
    <property type="entry name" value="parC_Gpos"/>
    <property type="match status" value="1"/>
</dbReference>
<reference evidence="10 11" key="1">
    <citation type="submission" date="2022-03" db="EMBL/GenBank/DDBJ databases">
        <title>Novel taxa within the pig intestine.</title>
        <authorList>
            <person name="Wylensek D."/>
            <person name="Bishof K."/>
            <person name="Afrizal A."/>
            <person name="Clavel T."/>
        </authorList>
    </citation>
    <scope>NUCLEOTIDE SEQUENCE [LARGE SCALE GENOMIC DNA]</scope>
    <source>
        <strain evidence="10 11">CLA-KB-P133</strain>
    </source>
</reference>
<comment type="subcellular location">
    <subcellularLocation>
        <location evidence="7">Cell membrane</location>
        <topology evidence="7">Peripheral membrane protein</topology>
    </subcellularLocation>
</comment>
<dbReference type="CDD" id="cd00187">
    <property type="entry name" value="TOP4c"/>
    <property type="match status" value="1"/>
</dbReference>
<dbReference type="Gene3D" id="3.90.199.10">
    <property type="entry name" value="Topoisomerase II, domain 5"/>
    <property type="match status" value="1"/>
</dbReference>
<dbReference type="FunFam" id="3.30.1360.40:FF:000002">
    <property type="entry name" value="DNA gyrase subunit A"/>
    <property type="match status" value="1"/>
</dbReference>
<dbReference type="InterPro" id="IPR005741">
    <property type="entry name" value="TopoIV_A_Gpos"/>
</dbReference>
<dbReference type="GO" id="GO:0019897">
    <property type="term" value="C:extrinsic component of plasma membrane"/>
    <property type="evidence" value="ECO:0007669"/>
    <property type="project" value="UniProtKB-UniRule"/>
</dbReference>
<feature type="domain" description="Topo IIA-type catalytic" evidence="9">
    <location>
        <begin position="39"/>
        <end position="502"/>
    </location>
</feature>
<dbReference type="AlphaFoldDB" id="A0AB35U0R8"/>
<keyword evidence="3 7" id="KW-0799">Topoisomerase</keyword>
<keyword evidence="5 7" id="KW-0472">Membrane</keyword>
<dbReference type="Gene3D" id="2.120.10.90">
    <property type="entry name" value="DNA gyrase/topoisomerase IV, subunit A, C-terminal"/>
    <property type="match status" value="1"/>
</dbReference>
<organism evidence="10 11">
    <name type="scientific">Grylomicrobium aquisgranensis</name>
    <dbReference type="NCBI Taxonomy" id="2926318"/>
    <lineage>
        <taxon>Bacteria</taxon>
        <taxon>Bacillati</taxon>
        <taxon>Bacillota</taxon>
        <taxon>Erysipelotrichia</taxon>
        <taxon>Erysipelotrichales</taxon>
        <taxon>Erysipelotrichaceae</taxon>
        <taxon>Grylomicrobium</taxon>
    </lineage>
</organism>
<protein>
    <recommendedName>
        <fullName evidence="7">DNA topoisomerase 4 subunit A</fullName>
        <ecNumber evidence="7">5.6.2.2</ecNumber>
    </recommendedName>
    <alternativeName>
        <fullName evidence="7">Topoisomerase IV subunit A</fullName>
    </alternativeName>
</protein>
<comment type="function">
    <text evidence="7">Topoisomerase IV is essential for chromosome segregation. It relaxes supercoiled DNA. Performs the decatenation events required during the replication of a circular DNA molecule.</text>
</comment>
<dbReference type="Proteomes" id="UP001286174">
    <property type="component" value="Unassembled WGS sequence"/>
</dbReference>
<evidence type="ECO:0000259" key="9">
    <source>
        <dbReference type="PROSITE" id="PS52040"/>
    </source>
</evidence>
<dbReference type="InterPro" id="IPR013758">
    <property type="entry name" value="Topo_IIA_A/C_ab"/>
</dbReference>
<evidence type="ECO:0000256" key="6">
    <source>
        <dbReference type="ARBA" id="ARBA00023235"/>
    </source>
</evidence>
<keyword evidence="4 7" id="KW-0238">DNA-binding</keyword>
<evidence type="ECO:0000256" key="4">
    <source>
        <dbReference type="ARBA" id="ARBA00023125"/>
    </source>
</evidence>
<keyword evidence="11" id="KW-1185">Reference proteome</keyword>
<keyword evidence="2 7" id="KW-1003">Cell membrane</keyword>
<dbReference type="Pfam" id="PF03989">
    <property type="entry name" value="DNA_gyraseA_C"/>
    <property type="match status" value="4"/>
</dbReference>
<dbReference type="GO" id="GO:0003677">
    <property type="term" value="F:DNA binding"/>
    <property type="evidence" value="ECO:0007669"/>
    <property type="project" value="UniProtKB-UniRule"/>
</dbReference>
<comment type="subunit">
    <text evidence="7">Heterotetramer composed of ParC and ParE.</text>
</comment>
<dbReference type="InterPro" id="IPR013757">
    <property type="entry name" value="Topo_IIA_A_a_sf"/>
</dbReference>
<evidence type="ECO:0000256" key="8">
    <source>
        <dbReference type="PROSITE-ProRule" id="PRU01384"/>
    </source>
</evidence>
<name>A0AB35U0R8_9FIRM</name>
<comment type="caution">
    <text evidence="10">The sequence shown here is derived from an EMBL/GenBank/DDBJ whole genome shotgun (WGS) entry which is preliminary data.</text>
</comment>
<dbReference type="Gene3D" id="3.30.1360.40">
    <property type="match status" value="1"/>
</dbReference>
<dbReference type="PANTHER" id="PTHR43493">
    <property type="entry name" value="DNA GYRASE/TOPOISOMERASE SUBUNIT A"/>
    <property type="match status" value="1"/>
</dbReference>
<dbReference type="NCBIfam" id="NF004044">
    <property type="entry name" value="PRK05561.1"/>
    <property type="match status" value="1"/>
</dbReference>
<accession>A0AB35U0R8</accession>
<dbReference type="InterPro" id="IPR002205">
    <property type="entry name" value="Topo_IIA_dom_A"/>
</dbReference>
<evidence type="ECO:0000256" key="1">
    <source>
        <dbReference type="ARBA" id="ARBA00000185"/>
    </source>
</evidence>
<dbReference type="GO" id="GO:0009330">
    <property type="term" value="C:DNA topoisomerase type II (double strand cut, ATP-hydrolyzing) complex"/>
    <property type="evidence" value="ECO:0007669"/>
    <property type="project" value="TreeGrafter"/>
</dbReference>
<dbReference type="PANTHER" id="PTHR43493:SF9">
    <property type="entry name" value="DNA TOPOISOMERASE 4 SUBUNIT A"/>
    <property type="match status" value="1"/>
</dbReference>
<dbReference type="Gene3D" id="1.10.268.10">
    <property type="entry name" value="Topoisomerase, domain 3"/>
    <property type="match status" value="1"/>
</dbReference>
<dbReference type="InterPro" id="IPR006691">
    <property type="entry name" value="GyrA/parC_rep"/>
</dbReference>
<dbReference type="HAMAP" id="MF_00937">
    <property type="entry name" value="ParC_type2"/>
    <property type="match status" value="1"/>
</dbReference>
<feature type="site" description="Interaction with DNA" evidence="7">
    <location>
        <position position="102"/>
    </location>
</feature>
<dbReference type="GO" id="GO:0005737">
    <property type="term" value="C:cytoplasm"/>
    <property type="evidence" value="ECO:0007669"/>
    <property type="project" value="TreeGrafter"/>
</dbReference>
<evidence type="ECO:0000256" key="2">
    <source>
        <dbReference type="ARBA" id="ARBA00022475"/>
    </source>
</evidence>